<dbReference type="GO" id="GO:0006261">
    <property type="term" value="P:DNA-templated DNA replication"/>
    <property type="evidence" value="ECO:0007669"/>
    <property type="project" value="TreeGrafter"/>
</dbReference>
<dbReference type="InterPro" id="IPR050238">
    <property type="entry name" value="DNA_Rep/Repair_Clamp_Loader"/>
</dbReference>
<accession>A0A0F6QV73</accession>
<reference evidence="8 9" key="1">
    <citation type="journal article" date="2015" name="Genome Announc.">
        <title>Complete Genome Sequence of Corynebacterium camporealensis DSM 44610, Isolated from the Milk of a Manchega Sheep with Subclinical Mastitis.</title>
        <authorList>
            <person name="Ruckert C."/>
            <person name="Albersmeier A."/>
            <person name="Winkler A."/>
            <person name="Tauch A."/>
        </authorList>
    </citation>
    <scope>NUCLEOTIDE SEQUENCE [LARGE SCALE GENOMIC DNA]</scope>
    <source>
        <strain evidence="8 9">DSM 44610</strain>
    </source>
</reference>
<protein>
    <recommendedName>
        <fullName evidence="2">DNA polymerase III subunit delta'</fullName>
        <ecNumber evidence="1">2.7.7.7</ecNumber>
    </recommendedName>
</protein>
<dbReference type="Gene3D" id="3.40.50.300">
    <property type="entry name" value="P-loop containing nucleotide triphosphate hydrolases"/>
    <property type="match status" value="1"/>
</dbReference>
<dbReference type="InterPro" id="IPR015199">
    <property type="entry name" value="DNA_pol_III_delta_C"/>
</dbReference>
<dbReference type="GO" id="GO:0003677">
    <property type="term" value="F:DNA binding"/>
    <property type="evidence" value="ECO:0007669"/>
    <property type="project" value="InterPro"/>
</dbReference>
<organism evidence="8 9">
    <name type="scientific">Corynebacterium camporealensis</name>
    <dbReference type="NCBI Taxonomy" id="161896"/>
    <lineage>
        <taxon>Bacteria</taxon>
        <taxon>Bacillati</taxon>
        <taxon>Actinomycetota</taxon>
        <taxon>Actinomycetes</taxon>
        <taxon>Mycobacteriales</taxon>
        <taxon>Corynebacteriaceae</taxon>
        <taxon>Corynebacterium</taxon>
    </lineage>
</organism>
<dbReference type="GO" id="GO:0003887">
    <property type="term" value="F:DNA-directed DNA polymerase activity"/>
    <property type="evidence" value="ECO:0007669"/>
    <property type="project" value="UniProtKB-KW"/>
</dbReference>
<dbReference type="InterPro" id="IPR027417">
    <property type="entry name" value="P-loop_NTPase"/>
</dbReference>
<name>A0A0F6QV73_9CORY</name>
<keyword evidence="4 8" id="KW-0548">Nucleotidyltransferase</keyword>
<dbReference type="AlphaFoldDB" id="A0A0F6QV73"/>
<evidence type="ECO:0000256" key="2">
    <source>
        <dbReference type="ARBA" id="ARBA00014363"/>
    </source>
</evidence>
<proteinExistence type="predicted"/>
<dbReference type="EC" id="2.7.7.7" evidence="1"/>
<dbReference type="NCBIfam" id="NF005926">
    <property type="entry name" value="PRK07940.1"/>
    <property type="match status" value="1"/>
</dbReference>
<dbReference type="Proteomes" id="UP000033566">
    <property type="component" value="Chromosome"/>
</dbReference>
<sequence>MNTGSVAQRLADTPAVAETILAAAAAARGLPGADPRAMSHSWLFSGPPGSGRSIAALNFAAALMCSNPSAEQVGCGQCPDCRAVLENQQHTDLVFIHPQESIIAVDTVREVIGRAASMPTVAPWRVVIFDNADRLSSQAANALLKTVEEPPARTVIIMCAPSDDPEDFSQTLRSRCRHLYIPAPGVESIVKQLVSEGASDNDARLAAVTAQRHVGRARRLVRDTNAQKRRALAINLAEDILHGSQAFQAVTALIKLIDDDAKQGDKEKDAAEVAKVEQAYGAGAKGKGAAKAQREVRSAVKELEDLQKKRGRRRLLDGLDLALVDLSSLYRDALMLKVGAGVELVHPDFSGLSGELAEKLSEESLLNCQSAISTCREQLTFNVTPQVAFDGLVGRLRQAYGVR</sequence>
<dbReference type="GO" id="GO:0009360">
    <property type="term" value="C:DNA polymerase III complex"/>
    <property type="evidence" value="ECO:0007669"/>
    <property type="project" value="InterPro"/>
</dbReference>
<dbReference type="PATRIC" id="fig|161896.4.peg.209"/>
<dbReference type="HOGENOM" id="CLU_006229_4_1_11"/>
<dbReference type="SUPFAM" id="SSF52540">
    <property type="entry name" value="P-loop containing nucleoside triphosphate hydrolases"/>
    <property type="match status" value="1"/>
</dbReference>
<evidence type="ECO:0000256" key="6">
    <source>
        <dbReference type="ARBA" id="ARBA00022932"/>
    </source>
</evidence>
<evidence type="ECO:0000313" key="8">
    <source>
        <dbReference type="EMBL" id="AKE38200.1"/>
    </source>
</evidence>
<evidence type="ECO:0000256" key="4">
    <source>
        <dbReference type="ARBA" id="ARBA00022695"/>
    </source>
</evidence>
<evidence type="ECO:0000313" key="9">
    <source>
        <dbReference type="Proteomes" id="UP000033566"/>
    </source>
</evidence>
<evidence type="ECO:0000256" key="7">
    <source>
        <dbReference type="ARBA" id="ARBA00049244"/>
    </source>
</evidence>
<dbReference type="RefSeq" id="WP_081961607.1">
    <property type="nucleotide sequence ID" value="NZ_CP011311.1"/>
</dbReference>
<dbReference type="EMBL" id="CP011311">
    <property type="protein sequence ID" value="AKE38200.1"/>
    <property type="molecule type" value="Genomic_DNA"/>
</dbReference>
<dbReference type="KEGG" id="ccj:UL81_01070"/>
<dbReference type="PANTHER" id="PTHR11669:SF8">
    <property type="entry name" value="DNA POLYMERASE III SUBUNIT DELTA"/>
    <property type="match status" value="1"/>
</dbReference>
<evidence type="ECO:0000256" key="1">
    <source>
        <dbReference type="ARBA" id="ARBA00012417"/>
    </source>
</evidence>
<dbReference type="STRING" id="161896.UL81_01070"/>
<dbReference type="Pfam" id="PF09115">
    <property type="entry name" value="DNApol3-delta_C"/>
    <property type="match status" value="1"/>
</dbReference>
<gene>
    <name evidence="8" type="ORF">UL81_01070</name>
</gene>
<evidence type="ECO:0000256" key="5">
    <source>
        <dbReference type="ARBA" id="ARBA00022705"/>
    </source>
</evidence>
<keyword evidence="6" id="KW-0239">DNA-directed DNA polymerase</keyword>
<keyword evidence="9" id="KW-1185">Reference proteome</keyword>
<keyword evidence="5" id="KW-0235">DNA replication</keyword>
<comment type="catalytic activity">
    <reaction evidence="7">
        <text>DNA(n) + a 2'-deoxyribonucleoside 5'-triphosphate = DNA(n+1) + diphosphate</text>
        <dbReference type="Rhea" id="RHEA:22508"/>
        <dbReference type="Rhea" id="RHEA-COMP:17339"/>
        <dbReference type="Rhea" id="RHEA-COMP:17340"/>
        <dbReference type="ChEBI" id="CHEBI:33019"/>
        <dbReference type="ChEBI" id="CHEBI:61560"/>
        <dbReference type="ChEBI" id="CHEBI:173112"/>
        <dbReference type="EC" id="2.7.7.7"/>
    </reaction>
</comment>
<dbReference type="OrthoDB" id="9809531at2"/>
<dbReference type="Pfam" id="PF13177">
    <property type="entry name" value="DNA_pol3_delta2"/>
    <property type="match status" value="1"/>
</dbReference>
<dbReference type="PANTHER" id="PTHR11669">
    <property type="entry name" value="REPLICATION FACTOR C / DNA POLYMERASE III GAMMA-TAU SUBUNIT"/>
    <property type="match status" value="1"/>
</dbReference>
<keyword evidence="3 8" id="KW-0808">Transferase</keyword>
<evidence type="ECO:0000256" key="3">
    <source>
        <dbReference type="ARBA" id="ARBA00022679"/>
    </source>
</evidence>